<reference evidence="1" key="1">
    <citation type="submission" date="2020-05" db="UniProtKB">
        <authorList>
            <consortium name="EnsemblMetazoa"/>
        </authorList>
    </citation>
    <scope>IDENTIFICATION</scope>
    <source>
        <strain evidence="1">TTRI</strain>
    </source>
</reference>
<evidence type="ECO:0000313" key="1">
    <source>
        <dbReference type="EnsemblMetazoa" id="GAUT029156-PA"/>
    </source>
</evidence>
<organism evidence="1 2">
    <name type="scientific">Glossina austeni</name>
    <name type="common">Savannah tsetse fly</name>
    <dbReference type="NCBI Taxonomy" id="7395"/>
    <lineage>
        <taxon>Eukaryota</taxon>
        <taxon>Metazoa</taxon>
        <taxon>Ecdysozoa</taxon>
        <taxon>Arthropoda</taxon>
        <taxon>Hexapoda</taxon>
        <taxon>Insecta</taxon>
        <taxon>Pterygota</taxon>
        <taxon>Neoptera</taxon>
        <taxon>Endopterygota</taxon>
        <taxon>Diptera</taxon>
        <taxon>Brachycera</taxon>
        <taxon>Muscomorpha</taxon>
        <taxon>Hippoboscoidea</taxon>
        <taxon>Glossinidae</taxon>
        <taxon>Glossina</taxon>
    </lineage>
</organism>
<evidence type="ECO:0000313" key="2">
    <source>
        <dbReference type="Proteomes" id="UP000078200"/>
    </source>
</evidence>
<proteinExistence type="predicted"/>
<name>A0A1A9V8F2_GLOAU</name>
<sequence length="115" mass="12829">MEFPLKNLVITDNLQNSPKPICNSNSTGHGILSSYDLIMDRFKSCCNQSVLSDINASALYDNKRKDGSDIHINYNSNLGSQLTEHNSSTNSLRMKNNVEYEERDGGCISETTSYT</sequence>
<dbReference type="Proteomes" id="UP000078200">
    <property type="component" value="Unassembled WGS sequence"/>
</dbReference>
<keyword evidence="2" id="KW-1185">Reference proteome</keyword>
<accession>A0A1A9V8F2</accession>
<dbReference type="AlphaFoldDB" id="A0A1A9V8F2"/>
<dbReference type="VEuPathDB" id="VectorBase:GAUT029156"/>
<dbReference type="EnsemblMetazoa" id="GAUT029156-RA">
    <property type="protein sequence ID" value="GAUT029156-PA"/>
    <property type="gene ID" value="GAUT029156"/>
</dbReference>
<protein>
    <submittedName>
        <fullName evidence="1">Uncharacterized protein</fullName>
    </submittedName>
</protein>